<sequence length="348" mass="39225">MEKEVDELSSGIGSVLALMRDLTLPILSIFSGKSFSATIKNCLGECDIRDCWINFFCITCCVSSPYTTETIRVHREGLAHKFIRASMSVVGYLPPVYHEGELLVDGGYVNNLPSDEMQKMGVHTVIGVDVEDKDESMYRDITPLREHVSGWWVLGRRMLESIGLGGHFKIPRQSDILSTLCYVSHTNQLPQAKGSLDLYLTPPIEGYKLLDYHKKEEIVEAAYQYSLVELRKFMHEQKMEGLEMGPMWTNTRSATMPMLGTDRETPLNWENGRVKLTPTASGNTTPRKHSPTNYEPAKEDSVSSFGTEPALLREGSATLMIQRTSGDFRRRRRSRTFDDGMPALGRSE</sequence>
<keyword evidence="2" id="KW-0442">Lipid degradation</keyword>
<evidence type="ECO:0000256" key="4">
    <source>
        <dbReference type="PROSITE-ProRule" id="PRU01161"/>
    </source>
</evidence>
<feature type="domain" description="PNPLA" evidence="6">
    <location>
        <begin position="1"/>
        <end position="118"/>
    </location>
</feature>
<accession>A0A7S0Z3A7</accession>
<organism evidence="7">
    <name type="scientific">Hemiselmis tepida</name>
    <dbReference type="NCBI Taxonomy" id="464990"/>
    <lineage>
        <taxon>Eukaryota</taxon>
        <taxon>Cryptophyceae</taxon>
        <taxon>Cryptomonadales</taxon>
        <taxon>Hemiselmidaceae</taxon>
        <taxon>Hemiselmis</taxon>
    </lineage>
</organism>
<name>A0A7S0Z3A7_9CRYP</name>
<keyword evidence="1" id="KW-0378">Hydrolase</keyword>
<evidence type="ECO:0000256" key="3">
    <source>
        <dbReference type="ARBA" id="ARBA00023098"/>
    </source>
</evidence>
<feature type="short sequence motif" description="DGA/G" evidence="4">
    <location>
        <begin position="105"/>
        <end position="107"/>
    </location>
</feature>
<dbReference type="PROSITE" id="PS51635">
    <property type="entry name" value="PNPLA"/>
    <property type="match status" value="1"/>
</dbReference>
<dbReference type="Gene3D" id="3.40.1090.10">
    <property type="entry name" value="Cytosolic phospholipase A2 catalytic domain"/>
    <property type="match status" value="1"/>
</dbReference>
<evidence type="ECO:0000313" key="7">
    <source>
        <dbReference type="EMBL" id="CAD8801388.1"/>
    </source>
</evidence>
<feature type="region of interest" description="Disordered" evidence="5">
    <location>
        <begin position="275"/>
        <end position="348"/>
    </location>
</feature>
<keyword evidence="3" id="KW-0443">Lipid metabolism</keyword>
<dbReference type="PANTHER" id="PTHR14226:SF29">
    <property type="entry name" value="NEUROPATHY TARGET ESTERASE SWS"/>
    <property type="match status" value="1"/>
</dbReference>
<dbReference type="SUPFAM" id="SSF52151">
    <property type="entry name" value="FabD/lysophospholipase-like"/>
    <property type="match status" value="1"/>
</dbReference>
<protein>
    <recommendedName>
        <fullName evidence="6">PNPLA domain-containing protein</fullName>
    </recommendedName>
</protein>
<dbReference type="GO" id="GO:0052689">
    <property type="term" value="F:carboxylic ester hydrolase activity"/>
    <property type="evidence" value="ECO:0007669"/>
    <property type="project" value="UniProtKB-ARBA"/>
</dbReference>
<evidence type="ECO:0000256" key="5">
    <source>
        <dbReference type="SAM" id="MobiDB-lite"/>
    </source>
</evidence>
<dbReference type="PANTHER" id="PTHR14226">
    <property type="entry name" value="NEUROPATHY TARGET ESTERASE/SWISS CHEESE D.MELANOGASTER"/>
    <property type="match status" value="1"/>
</dbReference>
<dbReference type="Pfam" id="PF01734">
    <property type="entry name" value="Patatin"/>
    <property type="match status" value="1"/>
</dbReference>
<dbReference type="InterPro" id="IPR050301">
    <property type="entry name" value="NTE"/>
</dbReference>
<dbReference type="InterPro" id="IPR002641">
    <property type="entry name" value="PNPLA_dom"/>
</dbReference>
<dbReference type="EMBL" id="HBFN01026025">
    <property type="protein sequence ID" value="CAD8801388.1"/>
    <property type="molecule type" value="Transcribed_RNA"/>
</dbReference>
<comment type="caution">
    <text evidence="4">Lacks conserved residue(s) required for the propagation of feature annotation.</text>
</comment>
<gene>
    <name evidence="7" type="ORF">HTEP1355_LOCUS15061</name>
</gene>
<evidence type="ECO:0000259" key="6">
    <source>
        <dbReference type="PROSITE" id="PS51635"/>
    </source>
</evidence>
<dbReference type="AlphaFoldDB" id="A0A7S0Z3A7"/>
<dbReference type="GO" id="GO:0016042">
    <property type="term" value="P:lipid catabolic process"/>
    <property type="evidence" value="ECO:0007669"/>
    <property type="project" value="UniProtKB-KW"/>
</dbReference>
<proteinExistence type="predicted"/>
<evidence type="ECO:0000256" key="2">
    <source>
        <dbReference type="ARBA" id="ARBA00022963"/>
    </source>
</evidence>
<evidence type="ECO:0000256" key="1">
    <source>
        <dbReference type="ARBA" id="ARBA00022801"/>
    </source>
</evidence>
<reference evidence="7" key="1">
    <citation type="submission" date="2021-01" db="EMBL/GenBank/DDBJ databases">
        <authorList>
            <person name="Corre E."/>
            <person name="Pelletier E."/>
            <person name="Niang G."/>
            <person name="Scheremetjew M."/>
            <person name="Finn R."/>
            <person name="Kale V."/>
            <person name="Holt S."/>
            <person name="Cochrane G."/>
            <person name="Meng A."/>
            <person name="Brown T."/>
            <person name="Cohen L."/>
        </authorList>
    </citation>
    <scope>NUCLEOTIDE SEQUENCE</scope>
    <source>
        <strain evidence="7">CCMP443</strain>
    </source>
</reference>
<dbReference type="InterPro" id="IPR016035">
    <property type="entry name" value="Acyl_Trfase/lysoPLipase"/>
</dbReference>
<dbReference type="GO" id="GO:0016298">
    <property type="term" value="F:lipase activity"/>
    <property type="evidence" value="ECO:0007669"/>
    <property type="project" value="UniProtKB-ARBA"/>
</dbReference>